<dbReference type="AlphaFoldDB" id="M5ENH9"/>
<dbReference type="EMBL" id="CAUM01000074">
    <property type="protein sequence ID" value="CCV05730.1"/>
    <property type="molecule type" value="Genomic_DNA"/>
</dbReference>
<feature type="region of interest" description="Disordered" evidence="1">
    <location>
        <begin position="1"/>
        <end position="46"/>
    </location>
</feature>
<feature type="compositionally biased region" description="Polar residues" evidence="1">
    <location>
        <begin position="26"/>
        <end position="46"/>
    </location>
</feature>
<comment type="caution">
    <text evidence="2">The sequence shown here is derived from an EMBL/GenBank/DDBJ whole genome shotgun (WGS) entry which is preliminary data.</text>
</comment>
<name>M5ENH9_9HYPH</name>
<proteinExistence type="predicted"/>
<evidence type="ECO:0000313" key="2">
    <source>
        <dbReference type="EMBL" id="CCV05730.1"/>
    </source>
</evidence>
<keyword evidence="3" id="KW-1185">Reference proteome</keyword>
<dbReference type="InterPro" id="IPR009642">
    <property type="entry name" value="DUF1236"/>
</dbReference>
<dbReference type="Proteomes" id="UP000012062">
    <property type="component" value="Unassembled WGS sequence"/>
</dbReference>
<dbReference type="eggNOG" id="COG3064">
    <property type="taxonomic scope" value="Bacteria"/>
</dbReference>
<evidence type="ECO:0000313" key="3">
    <source>
        <dbReference type="Proteomes" id="UP000012062"/>
    </source>
</evidence>
<evidence type="ECO:0000256" key="1">
    <source>
        <dbReference type="SAM" id="MobiDB-lite"/>
    </source>
</evidence>
<feature type="compositionally biased region" description="Polar residues" evidence="1">
    <location>
        <begin position="1"/>
        <end position="17"/>
    </location>
</feature>
<accession>M5ENH9</accession>
<organism evidence="2 3">
    <name type="scientific">Mesorhizobium metallidurans STM 2683</name>
    <dbReference type="NCBI Taxonomy" id="1297569"/>
    <lineage>
        <taxon>Bacteria</taxon>
        <taxon>Pseudomonadati</taxon>
        <taxon>Pseudomonadota</taxon>
        <taxon>Alphaproteobacteria</taxon>
        <taxon>Hyphomicrobiales</taxon>
        <taxon>Phyllobacteriaceae</taxon>
        <taxon>Mesorhizobium</taxon>
    </lineage>
</organism>
<dbReference type="Pfam" id="PF06823">
    <property type="entry name" value="DUF1236"/>
    <property type="match status" value="1"/>
</dbReference>
<sequence>MSKAKQGTAQQPTSRSTIRPKVRLATTEQQTQGKTFTQPEDETSTGSIDNVTVEQKTKITKIIKETKVEPVSRVDLDISVGIEVPSTEGRLHRLPPRIVKIVPAYESYEYFVLADGRIVIVDPNTFKIVPILT</sequence>
<evidence type="ECO:0008006" key="4">
    <source>
        <dbReference type="Google" id="ProtNLM"/>
    </source>
</evidence>
<dbReference type="RefSeq" id="WP_008874676.1">
    <property type="nucleotide sequence ID" value="NZ_CAUM01000074.1"/>
</dbReference>
<protein>
    <recommendedName>
        <fullName evidence="4">DUF1236 domain-containing protein</fullName>
    </recommendedName>
</protein>
<gene>
    <name evidence="2" type="ORF">MESS2_1650013</name>
</gene>
<reference evidence="2 3" key="1">
    <citation type="submission" date="2013-02" db="EMBL/GenBank/DDBJ databases">
        <authorList>
            <person name="Genoscope - CEA"/>
        </authorList>
    </citation>
    <scope>NUCLEOTIDE SEQUENCE [LARGE SCALE GENOMIC DNA]</scope>
    <source>
        <strain evidence="2 3">STM 2683</strain>
    </source>
</reference>